<dbReference type="NCBIfam" id="TIGR02453">
    <property type="entry name" value="TIGR02453 family protein"/>
    <property type="match status" value="1"/>
</dbReference>
<dbReference type="Proteomes" id="UP001172083">
    <property type="component" value="Unassembled WGS sequence"/>
</dbReference>
<dbReference type="PIRSF" id="PIRSF028451">
    <property type="entry name" value="UCP028451"/>
    <property type="match status" value="1"/>
</dbReference>
<accession>A0ABT8L3A9</accession>
<dbReference type="EMBL" id="JAUJEB010000001">
    <property type="protein sequence ID" value="MDN5212224.1"/>
    <property type="molecule type" value="Genomic_DNA"/>
</dbReference>
<dbReference type="RefSeq" id="WP_346757546.1">
    <property type="nucleotide sequence ID" value="NZ_JAUJEB010000001.1"/>
</dbReference>
<protein>
    <submittedName>
        <fullName evidence="1">DUF2461 domain-containing protein</fullName>
    </submittedName>
</protein>
<dbReference type="Pfam" id="PF09365">
    <property type="entry name" value="DUF2461"/>
    <property type="match status" value="1"/>
</dbReference>
<dbReference type="PANTHER" id="PTHR36452">
    <property type="entry name" value="CHROMOSOME 12, WHOLE GENOME SHOTGUN SEQUENCE"/>
    <property type="match status" value="1"/>
</dbReference>
<evidence type="ECO:0000313" key="1">
    <source>
        <dbReference type="EMBL" id="MDN5212224.1"/>
    </source>
</evidence>
<sequence>MAYFDDDFFHFFRELEKNNTKAWFQEHKKRYEKSIKKPFNDLVSDLILKINALNPRVQIEPLDAIFRINRDVRFSNDKSPYKTNVSALISEKGKKDKSIPGIYFTLSTSGITMYGGTHLQDKALLLKVRTFIAKNSQELDKALNDPVFKKTFGEITGEKHKRLAPPFDQLMEKQPLIANKSFLYSASLPKDAITDEMLTDKIVFYYKASHPVREYLYNAITN</sequence>
<dbReference type="InterPro" id="IPR012808">
    <property type="entry name" value="CHP02453"/>
</dbReference>
<gene>
    <name evidence="1" type="ORF">QQ020_09185</name>
</gene>
<reference evidence="1" key="1">
    <citation type="submission" date="2023-06" db="EMBL/GenBank/DDBJ databases">
        <title>Genomic of Agaribacillus aureum.</title>
        <authorList>
            <person name="Wang G."/>
        </authorList>
    </citation>
    <scope>NUCLEOTIDE SEQUENCE</scope>
    <source>
        <strain evidence="1">BMA12</strain>
    </source>
</reference>
<proteinExistence type="predicted"/>
<organism evidence="1 2">
    <name type="scientific">Agaribacillus aureus</name>
    <dbReference type="NCBI Taxonomy" id="3051825"/>
    <lineage>
        <taxon>Bacteria</taxon>
        <taxon>Pseudomonadati</taxon>
        <taxon>Bacteroidota</taxon>
        <taxon>Cytophagia</taxon>
        <taxon>Cytophagales</taxon>
        <taxon>Splendidivirgaceae</taxon>
        <taxon>Agaribacillus</taxon>
    </lineage>
</organism>
<name>A0ABT8L3A9_9BACT</name>
<dbReference type="PANTHER" id="PTHR36452:SF1">
    <property type="entry name" value="DUF2461 DOMAIN-CONTAINING PROTEIN"/>
    <property type="match status" value="1"/>
</dbReference>
<evidence type="ECO:0000313" key="2">
    <source>
        <dbReference type="Proteomes" id="UP001172083"/>
    </source>
</evidence>
<dbReference type="InterPro" id="IPR015996">
    <property type="entry name" value="UCP028451"/>
</dbReference>
<keyword evidence="2" id="KW-1185">Reference proteome</keyword>
<comment type="caution">
    <text evidence="1">The sequence shown here is derived from an EMBL/GenBank/DDBJ whole genome shotgun (WGS) entry which is preliminary data.</text>
</comment>